<organism evidence="2 3">
    <name type="scientific">Meloidogyne enterolobii</name>
    <name type="common">Root-knot nematode worm</name>
    <name type="synonym">Meloidogyne mayaguensis</name>
    <dbReference type="NCBI Taxonomy" id="390850"/>
    <lineage>
        <taxon>Eukaryota</taxon>
        <taxon>Metazoa</taxon>
        <taxon>Ecdysozoa</taxon>
        <taxon>Nematoda</taxon>
        <taxon>Chromadorea</taxon>
        <taxon>Rhabditida</taxon>
        <taxon>Tylenchina</taxon>
        <taxon>Tylenchomorpha</taxon>
        <taxon>Tylenchoidea</taxon>
        <taxon>Meloidogynidae</taxon>
        <taxon>Meloidogyninae</taxon>
        <taxon>Meloidogyne</taxon>
    </lineage>
</organism>
<dbReference type="OrthoDB" id="5825015at2759"/>
<dbReference type="AlphaFoldDB" id="A0A6V7UUN5"/>
<reference evidence="2 3" key="1">
    <citation type="submission" date="2020-08" db="EMBL/GenBank/DDBJ databases">
        <authorList>
            <person name="Koutsovoulos G."/>
            <person name="Danchin GJ E."/>
        </authorList>
    </citation>
    <scope>NUCLEOTIDE SEQUENCE [LARGE SCALE GENOMIC DNA]</scope>
</reference>
<protein>
    <submittedName>
        <fullName evidence="2">Uncharacterized protein</fullName>
    </submittedName>
</protein>
<evidence type="ECO:0000313" key="2">
    <source>
        <dbReference type="EMBL" id="CAD2166148.1"/>
    </source>
</evidence>
<proteinExistence type="predicted"/>
<feature type="chain" id="PRO_5027886774" evidence="1">
    <location>
        <begin position="22"/>
        <end position="110"/>
    </location>
</feature>
<sequence>MKFVFLKIFLLLYFVPMRVQSQQVNLGSLSLTRNHNGDLLFGLGQGANIFGFGADRRLGLNIGPGRFGAINDNGLILGNQRFGIDSQLGYENGRGLDLGSFLNVCIFFSS</sequence>
<evidence type="ECO:0000313" key="3">
    <source>
        <dbReference type="Proteomes" id="UP000580250"/>
    </source>
</evidence>
<accession>A0A6V7UUN5</accession>
<dbReference type="Proteomes" id="UP000580250">
    <property type="component" value="Unassembled WGS sequence"/>
</dbReference>
<comment type="caution">
    <text evidence="2">The sequence shown here is derived from an EMBL/GenBank/DDBJ whole genome shotgun (WGS) entry which is preliminary data.</text>
</comment>
<dbReference type="EMBL" id="CAJEWN010000115">
    <property type="protein sequence ID" value="CAD2166148.1"/>
    <property type="molecule type" value="Genomic_DNA"/>
</dbReference>
<feature type="signal peptide" evidence="1">
    <location>
        <begin position="1"/>
        <end position="21"/>
    </location>
</feature>
<name>A0A6V7UUN5_MELEN</name>
<gene>
    <name evidence="2" type="ORF">MENT_LOCUS17634</name>
</gene>
<evidence type="ECO:0000256" key="1">
    <source>
        <dbReference type="SAM" id="SignalP"/>
    </source>
</evidence>
<keyword evidence="1" id="KW-0732">Signal</keyword>